<feature type="domain" description="Periplasmic binding protein" evidence="5">
    <location>
        <begin position="60"/>
        <end position="328"/>
    </location>
</feature>
<protein>
    <submittedName>
        <fullName evidence="6">Sugar ABC transporter substrate-binding protein</fullName>
    </submittedName>
</protein>
<evidence type="ECO:0000259" key="5">
    <source>
        <dbReference type="Pfam" id="PF13407"/>
    </source>
</evidence>
<keyword evidence="7" id="KW-1185">Reference proteome</keyword>
<feature type="signal peptide" evidence="4">
    <location>
        <begin position="1"/>
        <end position="24"/>
    </location>
</feature>
<dbReference type="AlphaFoldDB" id="A0A6L9SIC2"/>
<dbReference type="PANTHER" id="PTHR46847">
    <property type="entry name" value="D-ALLOSE-BINDING PERIPLASMIC PROTEIN-RELATED"/>
    <property type="match status" value="1"/>
</dbReference>
<evidence type="ECO:0000256" key="4">
    <source>
        <dbReference type="SAM" id="SignalP"/>
    </source>
</evidence>
<dbReference type="PROSITE" id="PS51257">
    <property type="entry name" value="PROKAR_LIPOPROTEIN"/>
    <property type="match status" value="1"/>
</dbReference>
<evidence type="ECO:0000256" key="2">
    <source>
        <dbReference type="ARBA" id="ARBA00007639"/>
    </source>
</evidence>
<keyword evidence="3 4" id="KW-0732">Signal</keyword>
<dbReference type="GO" id="GO:0030313">
    <property type="term" value="C:cell envelope"/>
    <property type="evidence" value="ECO:0007669"/>
    <property type="project" value="UniProtKB-SubCell"/>
</dbReference>
<sequence length="381" mass="40680">MRYRKTTSSLFVLCAAALVLSACGAELDETADQAVVPEDEGDDGEGLDVDAQAEGDGPLIAFVAFTQDITEMAGQQIIGLEAAFEEAGFEYTMNTAAPAGAEDHDGMDRILQDTATLAPDYAIVNPASYALVDDRIAEIEAAGTTTIVGAIDPGTLEESPDADPLTWVAVDEYAMGHNGAEFLAQGYCEAGEDITVVPFWGPAASEISQDRVGGALDALDDTLGECGLEYEVVDEVFADFNREKAFRFTETIVTAHPDVDLIIGANSNTALGVMESLTAQGRIDDIDILGNGGQLDELAAICRGDITAAGFRDAYQMGFDMAEAIMRDWEGNGEEVPEVTLSDLPVTHDCESVFDAVPMQMLEHEGFQDNIPDGTWEEFTR</sequence>
<dbReference type="RefSeq" id="WP_163744494.1">
    <property type="nucleotide sequence ID" value="NZ_JAAGOA010000030.1"/>
</dbReference>
<dbReference type="GO" id="GO:0030246">
    <property type="term" value="F:carbohydrate binding"/>
    <property type="evidence" value="ECO:0007669"/>
    <property type="project" value="UniProtKB-ARBA"/>
</dbReference>
<gene>
    <name evidence="6" type="ORF">G1H10_28830</name>
</gene>
<comment type="subcellular location">
    <subcellularLocation>
        <location evidence="1">Cell envelope</location>
    </subcellularLocation>
</comment>
<reference evidence="6 7" key="1">
    <citation type="submission" date="2020-02" db="EMBL/GenBank/DDBJ databases">
        <authorList>
            <person name="Li X.-J."/>
            <person name="Han X.-M."/>
        </authorList>
    </citation>
    <scope>NUCLEOTIDE SEQUENCE [LARGE SCALE GENOMIC DNA]</scope>
    <source>
        <strain evidence="6 7">CCTCC AB 2017055</strain>
    </source>
</reference>
<name>A0A6L9SIC2_9ACTN</name>
<dbReference type="Pfam" id="PF13407">
    <property type="entry name" value="Peripla_BP_4"/>
    <property type="match status" value="1"/>
</dbReference>
<evidence type="ECO:0000313" key="6">
    <source>
        <dbReference type="EMBL" id="NEE04182.1"/>
    </source>
</evidence>
<evidence type="ECO:0000256" key="3">
    <source>
        <dbReference type="ARBA" id="ARBA00022729"/>
    </source>
</evidence>
<dbReference type="PANTHER" id="PTHR46847:SF1">
    <property type="entry name" value="D-ALLOSE-BINDING PERIPLASMIC PROTEIN-RELATED"/>
    <property type="match status" value="1"/>
</dbReference>
<proteinExistence type="inferred from homology"/>
<dbReference type="InterPro" id="IPR025997">
    <property type="entry name" value="SBP_2_dom"/>
</dbReference>
<dbReference type="CDD" id="cd01536">
    <property type="entry name" value="PBP1_ABC_sugar_binding-like"/>
    <property type="match status" value="1"/>
</dbReference>
<evidence type="ECO:0000313" key="7">
    <source>
        <dbReference type="Proteomes" id="UP000475214"/>
    </source>
</evidence>
<comment type="similarity">
    <text evidence="2">Belongs to the bacterial solute-binding protein 2 family.</text>
</comment>
<organism evidence="6 7">
    <name type="scientific">Phytoactinopolyspora halotolerans</name>
    <dbReference type="NCBI Taxonomy" id="1981512"/>
    <lineage>
        <taxon>Bacteria</taxon>
        <taxon>Bacillati</taxon>
        <taxon>Actinomycetota</taxon>
        <taxon>Actinomycetes</taxon>
        <taxon>Jiangellales</taxon>
        <taxon>Jiangellaceae</taxon>
        <taxon>Phytoactinopolyspora</taxon>
    </lineage>
</organism>
<comment type="caution">
    <text evidence="6">The sequence shown here is derived from an EMBL/GenBank/DDBJ whole genome shotgun (WGS) entry which is preliminary data.</text>
</comment>
<dbReference type="EMBL" id="JAAGOA010000030">
    <property type="protein sequence ID" value="NEE04182.1"/>
    <property type="molecule type" value="Genomic_DNA"/>
</dbReference>
<dbReference type="Gene3D" id="3.40.50.2300">
    <property type="match status" value="2"/>
</dbReference>
<dbReference type="Proteomes" id="UP000475214">
    <property type="component" value="Unassembled WGS sequence"/>
</dbReference>
<feature type="chain" id="PRO_5038501877" evidence="4">
    <location>
        <begin position="25"/>
        <end position="381"/>
    </location>
</feature>
<dbReference type="InterPro" id="IPR028082">
    <property type="entry name" value="Peripla_BP_I"/>
</dbReference>
<evidence type="ECO:0000256" key="1">
    <source>
        <dbReference type="ARBA" id="ARBA00004196"/>
    </source>
</evidence>
<dbReference type="SUPFAM" id="SSF53822">
    <property type="entry name" value="Periplasmic binding protein-like I"/>
    <property type="match status" value="1"/>
</dbReference>
<accession>A0A6L9SIC2</accession>